<dbReference type="AlphaFoldDB" id="A0A7J7P805"/>
<dbReference type="PANTHER" id="PTHR33463:SF204">
    <property type="entry name" value="NB-ARC DOMAIN-CONTAINING PROTEIN"/>
    <property type="match status" value="1"/>
</dbReference>
<name>A0A7J7P805_9MAGN</name>
<dbReference type="PANTHER" id="PTHR33463">
    <property type="entry name" value="NB-ARC DOMAIN-CONTAINING PROTEIN-RELATED"/>
    <property type="match status" value="1"/>
</dbReference>
<sequence length="114" mass="12556">MYGGMSHVIASIKLSYDFLETSRTKLCFLFCVLFTEDHKVTMDVLVGYAMGEGSLGEVETLSEARGNLHMMVDTLVSSGPLVKGDDEGYVMMHDIVRDAAIPSVWTNVVNSLFL</sequence>
<dbReference type="EMBL" id="JACGCM010000182">
    <property type="protein sequence ID" value="KAF6175470.1"/>
    <property type="molecule type" value="Genomic_DNA"/>
</dbReference>
<organism evidence="1 2">
    <name type="scientific">Kingdonia uniflora</name>
    <dbReference type="NCBI Taxonomy" id="39325"/>
    <lineage>
        <taxon>Eukaryota</taxon>
        <taxon>Viridiplantae</taxon>
        <taxon>Streptophyta</taxon>
        <taxon>Embryophyta</taxon>
        <taxon>Tracheophyta</taxon>
        <taxon>Spermatophyta</taxon>
        <taxon>Magnoliopsida</taxon>
        <taxon>Ranunculales</taxon>
        <taxon>Circaeasteraceae</taxon>
        <taxon>Kingdonia</taxon>
    </lineage>
</organism>
<dbReference type="InterPro" id="IPR050905">
    <property type="entry name" value="Plant_NBS-LRR"/>
</dbReference>
<gene>
    <name evidence="1" type="ORF">GIB67_021960</name>
</gene>
<dbReference type="Gene3D" id="1.10.10.10">
    <property type="entry name" value="Winged helix-like DNA-binding domain superfamily/Winged helix DNA-binding domain"/>
    <property type="match status" value="1"/>
</dbReference>
<dbReference type="OrthoDB" id="1193404at2759"/>
<protein>
    <submittedName>
        <fullName evidence="1">Uncharacterized protein</fullName>
    </submittedName>
</protein>
<evidence type="ECO:0000313" key="2">
    <source>
        <dbReference type="Proteomes" id="UP000541444"/>
    </source>
</evidence>
<reference evidence="1 2" key="1">
    <citation type="journal article" date="2020" name="IScience">
        <title>Genome Sequencing of the Endangered Kingdonia uniflora (Circaeasteraceae, Ranunculales) Reveals Potential Mechanisms of Evolutionary Specialization.</title>
        <authorList>
            <person name="Sun Y."/>
            <person name="Deng T."/>
            <person name="Zhang A."/>
            <person name="Moore M.J."/>
            <person name="Landis J.B."/>
            <person name="Lin N."/>
            <person name="Zhang H."/>
            <person name="Zhang X."/>
            <person name="Huang J."/>
            <person name="Zhang X."/>
            <person name="Sun H."/>
            <person name="Wang H."/>
        </authorList>
    </citation>
    <scope>NUCLEOTIDE SEQUENCE [LARGE SCALE GENOMIC DNA]</scope>
    <source>
        <strain evidence="1">TB1705</strain>
        <tissue evidence="1">Leaf</tissue>
    </source>
</reference>
<accession>A0A7J7P805</accession>
<dbReference type="Proteomes" id="UP000541444">
    <property type="component" value="Unassembled WGS sequence"/>
</dbReference>
<keyword evidence="2" id="KW-1185">Reference proteome</keyword>
<evidence type="ECO:0000313" key="1">
    <source>
        <dbReference type="EMBL" id="KAF6175470.1"/>
    </source>
</evidence>
<dbReference type="InterPro" id="IPR036388">
    <property type="entry name" value="WH-like_DNA-bd_sf"/>
</dbReference>
<proteinExistence type="predicted"/>
<comment type="caution">
    <text evidence="1">The sequence shown here is derived from an EMBL/GenBank/DDBJ whole genome shotgun (WGS) entry which is preliminary data.</text>
</comment>